<evidence type="ECO:0000313" key="4">
    <source>
        <dbReference type="Proteomes" id="UP000001409"/>
    </source>
</evidence>
<dbReference type="CDD" id="cd05266">
    <property type="entry name" value="SDR_a4"/>
    <property type="match status" value="1"/>
</dbReference>
<dbReference type="EMBL" id="BA000035">
    <property type="protein sequence ID" value="BAC19703.1"/>
    <property type="molecule type" value="Genomic_DNA"/>
</dbReference>
<dbReference type="Gene3D" id="3.40.50.720">
    <property type="entry name" value="NAD(P)-binding Rossmann-like Domain"/>
    <property type="match status" value="1"/>
</dbReference>
<dbReference type="KEGG" id="cef:CE2893"/>
<protein>
    <recommendedName>
        <fullName evidence="2">RmlD-like substrate binding domain-containing protein</fullName>
    </recommendedName>
</protein>
<evidence type="ECO:0000313" key="3">
    <source>
        <dbReference type="EMBL" id="BAC19703.1"/>
    </source>
</evidence>
<accession>C8NS12</accession>
<reference evidence="3 4" key="1">
    <citation type="journal article" date="2003" name="Genome Res.">
        <title>Comparative complete genome sequence analysis of the amino acid replacements responsible for the thermostability of Corynebacterium efficiens.</title>
        <authorList>
            <person name="Nishio Y."/>
            <person name="Nakamura Y."/>
            <person name="Kawarabayasi Y."/>
            <person name="Usuda Y."/>
            <person name="Kimura E."/>
            <person name="Sugimoto S."/>
            <person name="Matsui K."/>
            <person name="Yamagishi A."/>
            <person name="Kikuchi H."/>
            <person name="Ikeo K."/>
            <person name="Gojobori T."/>
        </authorList>
    </citation>
    <scope>NUCLEOTIDE SEQUENCE [LARGE SCALE GENOMIC DNA]</scope>
    <source>
        <strain evidence="4">DSM 44549 / YS-314 / AJ 12310 / JCM 11189 / NBRC 100395</strain>
    </source>
</reference>
<dbReference type="SUPFAM" id="SSF51735">
    <property type="entry name" value="NAD(P)-binding Rossmann-fold domains"/>
    <property type="match status" value="1"/>
</dbReference>
<dbReference type="InterPro" id="IPR036291">
    <property type="entry name" value="NAD(P)-bd_dom_sf"/>
</dbReference>
<feature type="region of interest" description="Disordered" evidence="1">
    <location>
        <begin position="1"/>
        <end position="36"/>
    </location>
</feature>
<dbReference type="RefSeq" id="WP_006768749.1">
    <property type="nucleotide sequence ID" value="NC_004369.1"/>
</dbReference>
<evidence type="ECO:0000256" key="1">
    <source>
        <dbReference type="SAM" id="MobiDB-lite"/>
    </source>
</evidence>
<dbReference type="STRING" id="196164.gene:10743343"/>
<dbReference type="OrthoDB" id="9787292at2"/>
<feature type="compositionally biased region" description="Basic and acidic residues" evidence="1">
    <location>
        <begin position="1"/>
        <end position="13"/>
    </location>
</feature>
<organism evidence="3 4">
    <name type="scientific">Corynebacterium efficiens (strain DSM 44549 / YS-314 / AJ 12310 / JCM 11189 / NBRC 100395)</name>
    <dbReference type="NCBI Taxonomy" id="196164"/>
    <lineage>
        <taxon>Bacteria</taxon>
        <taxon>Bacillati</taxon>
        <taxon>Actinomycetota</taxon>
        <taxon>Actinomycetes</taxon>
        <taxon>Mycobacteriales</taxon>
        <taxon>Corynebacteriaceae</taxon>
        <taxon>Corynebacterium</taxon>
    </lineage>
</organism>
<evidence type="ECO:0000259" key="2">
    <source>
        <dbReference type="Pfam" id="PF04321"/>
    </source>
</evidence>
<dbReference type="GO" id="GO:0004029">
    <property type="term" value="F:aldehyde dehydrogenase (NAD+) activity"/>
    <property type="evidence" value="ECO:0007669"/>
    <property type="project" value="TreeGrafter"/>
</dbReference>
<dbReference type="PANTHER" id="PTHR48079:SF6">
    <property type="entry name" value="NAD(P)-BINDING DOMAIN-CONTAINING PROTEIN-RELATED"/>
    <property type="match status" value="1"/>
</dbReference>
<name>Q8FSZ9_COREF</name>
<dbReference type="HOGENOM" id="CLU_007383_11_4_11"/>
<dbReference type="Proteomes" id="UP000001409">
    <property type="component" value="Chromosome"/>
</dbReference>
<dbReference type="AlphaFoldDB" id="Q8FSZ9"/>
<accession>Q8FSZ9</accession>
<dbReference type="Pfam" id="PF04321">
    <property type="entry name" value="RmlD_sub_bind"/>
    <property type="match status" value="1"/>
</dbReference>
<proteinExistence type="predicted"/>
<keyword evidence="4" id="KW-1185">Reference proteome</keyword>
<dbReference type="eggNOG" id="COG0451">
    <property type="taxonomic scope" value="Bacteria"/>
</dbReference>
<dbReference type="GO" id="GO:0005737">
    <property type="term" value="C:cytoplasm"/>
    <property type="evidence" value="ECO:0007669"/>
    <property type="project" value="TreeGrafter"/>
</dbReference>
<feature type="domain" description="RmlD-like substrate binding" evidence="2">
    <location>
        <begin position="128"/>
        <end position="269"/>
    </location>
</feature>
<dbReference type="InterPro" id="IPR051783">
    <property type="entry name" value="NAD(P)-dependent_oxidoreduct"/>
</dbReference>
<dbReference type="PANTHER" id="PTHR48079">
    <property type="entry name" value="PROTEIN YEEZ"/>
    <property type="match status" value="1"/>
</dbReference>
<sequence>MNSPEHKSDRHNPADPTETAETAGAPQDGHPQVPHRTLLAGCGRTATRLGESLVAAGGEVVALRRSTGNLPRSFQPLSVDLVEPLEQRLPDVDAMVITLSPSMGEASTQIPAQEQAQSPWHPMGYLDALTHLAQALPAVPPRVVFVSSTRVFEGKAGEQVLTEQDEPAPITPRGRLLRDAELLAIDLFDAHIVRPAGIYGPDREMMVRKVVNHTPVQYAQRTNRIHEVDLARALEVMLTLENPPAVLHAVDQRPATMGEVVTFIADQLGVAPPPAMEPEMPGGTVLSGELLLSLLGSLRYPTFEAGYGALG</sequence>
<dbReference type="InterPro" id="IPR029903">
    <property type="entry name" value="RmlD-like-bd"/>
</dbReference>